<organism evidence="2 4">
    <name type="scientific">Durusdinium trenchii</name>
    <dbReference type="NCBI Taxonomy" id="1381693"/>
    <lineage>
        <taxon>Eukaryota</taxon>
        <taxon>Sar</taxon>
        <taxon>Alveolata</taxon>
        <taxon>Dinophyceae</taxon>
        <taxon>Suessiales</taxon>
        <taxon>Symbiodiniaceae</taxon>
        <taxon>Durusdinium</taxon>
    </lineage>
</organism>
<dbReference type="EMBL" id="CAXAMN010004459">
    <property type="protein sequence ID" value="CAK9009585.1"/>
    <property type="molecule type" value="Genomic_DNA"/>
</dbReference>
<gene>
    <name evidence="3" type="ORF">CCMP2556_LOCUS18201</name>
    <name evidence="2" type="ORF">CCMP2556_LOCUS9731</name>
</gene>
<evidence type="ECO:0000313" key="4">
    <source>
        <dbReference type="Proteomes" id="UP001642484"/>
    </source>
</evidence>
<keyword evidence="4" id="KW-1185">Reference proteome</keyword>
<feature type="transmembrane region" description="Helical" evidence="1">
    <location>
        <begin position="122"/>
        <end position="141"/>
    </location>
</feature>
<accession>A0ABP0J5B3</accession>
<evidence type="ECO:0000313" key="3">
    <source>
        <dbReference type="EMBL" id="CAK9031217.1"/>
    </source>
</evidence>
<keyword evidence="1" id="KW-0472">Membrane</keyword>
<keyword evidence="1" id="KW-0812">Transmembrane</keyword>
<evidence type="ECO:0000256" key="1">
    <source>
        <dbReference type="SAM" id="Phobius"/>
    </source>
</evidence>
<comment type="caution">
    <text evidence="2">The sequence shown here is derived from an EMBL/GenBank/DDBJ whole genome shotgun (WGS) entry which is preliminary data.</text>
</comment>
<dbReference type="EMBL" id="CAXAMN010010225">
    <property type="protein sequence ID" value="CAK9031217.1"/>
    <property type="molecule type" value="Genomic_DNA"/>
</dbReference>
<dbReference type="InterPro" id="IPR049232">
    <property type="entry name" value="DUF6829"/>
</dbReference>
<sequence length="412" mass="46182">MTWVGEFRTFHPFLRPPTPSCWPPEVLVLLAIRALGKSKFVLCQVPSHNRRPESAVLYLVEHSSNVVPSINQLSEYGLKCTKRTLLLHEAFNFAQLLQGETNVPANVLQLQAQVMREGEQAIRFYILFLLGFMSGFTWPAAERFMTAQRAENVIEAVNMLQHLSYATPAGIYWGYLCARAQALRLPTEKPEDLVLIRLAFLMRVQTDVPHLHLADARCPSMPCEKRALTNHFLADGIEETAVVFEFLPDCVANAVKNPVVTLTGLLEILEEPLGRAVWRLLHTLQPALAMNPDLQDAKVIQVDLSDMSEPLGHQKSFPGLCSLSGVVAGSGCRFRRVGGVDVTFLSRFISVVNNHFVFETCVSRCKIRFAGRRAQLEMTAGNWGRIHEQDSDLQSLSYSVRDLMQRLLGSVI</sequence>
<protein>
    <submittedName>
        <fullName evidence="2">Uncharacterized protein</fullName>
    </submittedName>
</protein>
<evidence type="ECO:0000313" key="2">
    <source>
        <dbReference type="EMBL" id="CAK9009585.1"/>
    </source>
</evidence>
<reference evidence="2 4" key="1">
    <citation type="submission" date="2024-02" db="EMBL/GenBank/DDBJ databases">
        <authorList>
            <person name="Chen Y."/>
            <person name="Shah S."/>
            <person name="Dougan E. K."/>
            <person name="Thang M."/>
            <person name="Chan C."/>
        </authorList>
    </citation>
    <scope>NUCLEOTIDE SEQUENCE [LARGE SCALE GENOMIC DNA]</scope>
</reference>
<dbReference type="Pfam" id="PF20717">
    <property type="entry name" value="DUF6829"/>
    <property type="match status" value="1"/>
</dbReference>
<dbReference type="Proteomes" id="UP001642484">
    <property type="component" value="Unassembled WGS sequence"/>
</dbReference>
<name>A0ABP0J5B3_9DINO</name>
<keyword evidence="1" id="KW-1133">Transmembrane helix</keyword>
<proteinExistence type="predicted"/>